<evidence type="ECO:0000256" key="6">
    <source>
        <dbReference type="ARBA" id="ARBA00022824"/>
    </source>
</evidence>
<feature type="transmembrane region" description="Helical" evidence="10">
    <location>
        <begin position="57"/>
        <end position="78"/>
    </location>
</feature>
<evidence type="ECO:0000256" key="9">
    <source>
        <dbReference type="ARBA" id="ARBA00030917"/>
    </source>
</evidence>
<evidence type="ECO:0000256" key="4">
    <source>
        <dbReference type="ARBA" id="ARBA00022231"/>
    </source>
</evidence>
<proteinExistence type="inferred from homology"/>
<keyword evidence="8 10" id="KW-0472">Membrane</keyword>
<accession>A0A0D2UFE6</accession>
<evidence type="ECO:0000256" key="10">
    <source>
        <dbReference type="SAM" id="Phobius"/>
    </source>
</evidence>
<dbReference type="InParanoid" id="A0A0D2UFE6"/>
<dbReference type="PANTHER" id="PTHR13399:SF2">
    <property type="entry name" value="TRANSLOCON-ASSOCIATED PROTEIN SUBUNIT GAMMA"/>
    <property type="match status" value="1"/>
</dbReference>
<keyword evidence="12" id="KW-1185">Reference proteome</keyword>
<evidence type="ECO:0000256" key="5">
    <source>
        <dbReference type="ARBA" id="ARBA00022692"/>
    </source>
</evidence>
<evidence type="ECO:0000256" key="2">
    <source>
        <dbReference type="ARBA" id="ARBA00004477"/>
    </source>
</evidence>
<evidence type="ECO:0000256" key="3">
    <source>
        <dbReference type="ARBA" id="ARBA00007990"/>
    </source>
</evidence>
<feature type="transmembrane region" description="Helical" evidence="10">
    <location>
        <begin position="28"/>
        <end position="45"/>
    </location>
</feature>
<dbReference type="eggNOG" id="KOG4490">
    <property type="taxonomic scope" value="Eukaryota"/>
</dbReference>
<dbReference type="OrthoDB" id="10059529at2759"/>
<evidence type="ECO:0000313" key="12">
    <source>
        <dbReference type="Proteomes" id="UP000008743"/>
    </source>
</evidence>
<dbReference type="InterPro" id="IPR009779">
    <property type="entry name" value="SSR3"/>
</dbReference>
<evidence type="ECO:0000256" key="7">
    <source>
        <dbReference type="ARBA" id="ARBA00022989"/>
    </source>
</evidence>
<sequence>MGKASQAEHKLLDEHSMQASKLTLGQKICYLVNGALIAALPAYAFHSIQHIKLSDNLISHGIAVILTIATLFFAYHNVASVQKRKIYKVRLSAVEESMRSGSKTRSPDFDKQAVKKANEIAAFESVALSLFYNNALFVAIQIVFAFYLFKNWEPQNAYVGSTVVASGIVALLATGK</sequence>
<reference evidence="12" key="1">
    <citation type="submission" date="2011-02" db="EMBL/GenBank/DDBJ databases">
        <title>The Genome Sequence of Capsaspora owczarzaki ATCC 30864.</title>
        <authorList>
            <person name="Russ C."/>
            <person name="Cuomo C."/>
            <person name="Burger G."/>
            <person name="Gray M.W."/>
            <person name="Holland P.W.H."/>
            <person name="King N."/>
            <person name="Lang F.B.F."/>
            <person name="Roger A.J."/>
            <person name="Ruiz-Trillo I."/>
            <person name="Young S.K."/>
            <person name="Zeng Q."/>
            <person name="Gargeya S."/>
            <person name="Alvarado L."/>
            <person name="Berlin A."/>
            <person name="Chapman S.B."/>
            <person name="Chen Z."/>
            <person name="Freedman E."/>
            <person name="Gellesch M."/>
            <person name="Goldberg J."/>
            <person name="Griggs A."/>
            <person name="Gujja S."/>
            <person name="Heilman E."/>
            <person name="Heiman D."/>
            <person name="Howarth C."/>
            <person name="Mehta T."/>
            <person name="Neiman D."/>
            <person name="Pearson M."/>
            <person name="Roberts A."/>
            <person name="Saif S."/>
            <person name="Shea T."/>
            <person name="Shenoy N."/>
            <person name="Sisk P."/>
            <person name="Stolte C."/>
            <person name="Sykes S."/>
            <person name="White J."/>
            <person name="Yandava C."/>
            <person name="Haas B."/>
            <person name="Nusbaum C."/>
            <person name="Birren B."/>
        </authorList>
    </citation>
    <scope>NUCLEOTIDE SEQUENCE</scope>
    <source>
        <strain evidence="12">ATCC 30864</strain>
    </source>
</reference>
<feature type="transmembrane region" description="Helical" evidence="10">
    <location>
        <begin position="130"/>
        <end position="149"/>
    </location>
</feature>
<dbReference type="Proteomes" id="UP000008743">
    <property type="component" value="Unassembled WGS sequence"/>
</dbReference>
<keyword evidence="5 10" id="KW-0812">Transmembrane</keyword>
<protein>
    <recommendedName>
        <fullName evidence="4">Translocon-associated protein subunit gamma</fullName>
    </recommendedName>
    <alternativeName>
        <fullName evidence="9">Signal sequence receptor subunit gamma</fullName>
    </alternativeName>
</protein>
<dbReference type="RefSeq" id="XP_004347320.1">
    <property type="nucleotide sequence ID" value="XM_004347270.2"/>
</dbReference>
<dbReference type="PhylomeDB" id="A0A0D2UFE6"/>
<dbReference type="OMA" id="PLWLFWR"/>
<dbReference type="GO" id="GO:0005789">
    <property type="term" value="C:endoplasmic reticulum membrane"/>
    <property type="evidence" value="ECO:0007669"/>
    <property type="project" value="UniProtKB-SubCell"/>
</dbReference>
<evidence type="ECO:0000256" key="1">
    <source>
        <dbReference type="ARBA" id="ARBA00002838"/>
    </source>
</evidence>
<comment type="function">
    <text evidence="1">TRAP proteins are part of a complex whose function is to bind calcium to the ER membrane and thereby regulate the retention of ER resident proteins.</text>
</comment>
<evidence type="ECO:0000313" key="11">
    <source>
        <dbReference type="EMBL" id="KJE93846.1"/>
    </source>
</evidence>
<name>A0A0D2UFE6_CAPO3</name>
<gene>
    <name evidence="11" type="ORF">CAOG_004573</name>
</gene>
<dbReference type="AlphaFoldDB" id="A0A0D2UFE6"/>
<keyword evidence="6" id="KW-0256">Endoplasmic reticulum</keyword>
<dbReference type="PANTHER" id="PTHR13399">
    <property type="entry name" value="TRANSLOCON-ASSOCIATED PROTEIN TRAP , GAMMA SUBUNIT"/>
    <property type="match status" value="1"/>
</dbReference>
<dbReference type="GO" id="GO:0006614">
    <property type="term" value="P:SRP-dependent cotranslational protein targeting to membrane"/>
    <property type="evidence" value="ECO:0007669"/>
    <property type="project" value="InterPro"/>
</dbReference>
<comment type="similarity">
    <text evidence="3">Belongs to the TRAP-gamma family.</text>
</comment>
<keyword evidence="7 10" id="KW-1133">Transmembrane helix</keyword>
<dbReference type="STRING" id="595528.A0A0D2UFE6"/>
<dbReference type="EMBL" id="KE346366">
    <property type="protein sequence ID" value="KJE93846.1"/>
    <property type="molecule type" value="Genomic_DNA"/>
</dbReference>
<dbReference type="Pfam" id="PF07074">
    <property type="entry name" value="TRAP-gamma"/>
    <property type="match status" value="1"/>
</dbReference>
<evidence type="ECO:0000256" key="8">
    <source>
        <dbReference type="ARBA" id="ARBA00023136"/>
    </source>
</evidence>
<organism evidence="11 12">
    <name type="scientific">Capsaspora owczarzaki (strain ATCC 30864)</name>
    <dbReference type="NCBI Taxonomy" id="595528"/>
    <lineage>
        <taxon>Eukaryota</taxon>
        <taxon>Filasterea</taxon>
        <taxon>Capsaspora</taxon>
    </lineage>
</organism>
<feature type="transmembrane region" description="Helical" evidence="10">
    <location>
        <begin position="155"/>
        <end position="174"/>
    </location>
</feature>
<comment type="subcellular location">
    <subcellularLocation>
        <location evidence="2">Endoplasmic reticulum membrane</location>
        <topology evidence="2">Multi-pass membrane protein</topology>
    </subcellularLocation>
</comment>